<evidence type="ECO:0000313" key="2">
    <source>
        <dbReference type="Proteomes" id="UP000030649"/>
    </source>
</evidence>
<sequence>MPTALPLSIIFITYEQERRVRLLREKPDEQTIVCLPTATVVTKAIKGYQPLSD</sequence>
<gene>
    <name evidence="1" type="ORF">J07HQW1_01171</name>
</gene>
<evidence type="ECO:0000313" key="1">
    <source>
        <dbReference type="EMBL" id="ERG91139.1"/>
    </source>
</evidence>
<dbReference type="EMBL" id="KE356560">
    <property type="protein sequence ID" value="ERG91139.1"/>
    <property type="molecule type" value="Genomic_DNA"/>
</dbReference>
<accession>U1MMX4</accession>
<organism evidence="1 2">
    <name type="scientific">Haloquadratum walsbyi J07HQW1</name>
    <dbReference type="NCBI Taxonomy" id="1238424"/>
    <lineage>
        <taxon>Archaea</taxon>
        <taxon>Methanobacteriati</taxon>
        <taxon>Methanobacteriota</taxon>
        <taxon>Stenosarchaea group</taxon>
        <taxon>Halobacteria</taxon>
        <taxon>Halobacteriales</taxon>
        <taxon>Haloferacaceae</taxon>
        <taxon>Haloquadratum</taxon>
    </lineage>
</organism>
<proteinExistence type="predicted"/>
<reference evidence="1 2" key="1">
    <citation type="journal article" date="2013" name="PLoS ONE">
        <title>Assembly-driven community genomics of a hypersaline microbial ecosystem.</title>
        <authorList>
            <person name="Podell S."/>
            <person name="Ugalde J.A."/>
            <person name="Narasingarao P."/>
            <person name="Banfield J.F."/>
            <person name="Heidelberg K.B."/>
            <person name="Allen E.E."/>
        </authorList>
    </citation>
    <scope>NUCLEOTIDE SEQUENCE [LARGE SCALE GENOMIC DNA]</scope>
    <source>
        <strain evidence="2">J07HQW1</strain>
    </source>
</reference>
<name>U1MMX4_9EURY</name>
<dbReference type="HOGENOM" id="CLU_3057047_0_0_2"/>
<dbReference type="Proteomes" id="UP000030649">
    <property type="component" value="Unassembled WGS sequence"/>
</dbReference>
<dbReference type="AlphaFoldDB" id="U1MMX4"/>
<protein>
    <submittedName>
        <fullName evidence="1">Uncharacterized protein</fullName>
    </submittedName>
</protein>
<dbReference type="STRING" id="1238424.J07HQW1_01171"/>